<reference evidence="1" key="2">
    <citation type="submission" date="2020-10" db="EMBL/GenBank/DDBJ databases">
        <authorList>
            <person name="Cooper E.A."/>
            <person name="Brenton Z.W."/>
            <person name="Flinn B.S."/>
            <person name="Jenkins J."/>
            <person name="Shu S."/>
            <person name="Flowers D."/>
            <person name="Luo F."/>
            <person name="Wang Y."/>
            <person name="Xia P."/>
            <person name="Barry K."/>
            <person name="Daum C."/>
            <person name="Lipzen A."/>
            <person name="Yoshinaga Y."/>
            <person name="Schmutz J."/>
            <person name="Saski C."/>
            <person name="Vermerris W."/>
            <person name="Kresovich S."/>
        </authorList>
    </citation>
    <scope>NUCLEOTIDE SEQUENCE</scope>
</reference>
<dbReference type="Proteomes" id="UP000807115">
    <property type="component" value="Chromosome 3"/>
</dbReference>
<evidence type="ECO:0000313" key="1">
    <source>
        <dbReference type="EMBL" id="KAG0540102.1"/>
    </source>
</evidence>
<dbReference type="EMBL" id="CM027682">
    <property type="protein sequence ID" value="KAG0540102.1"/>
    <property type="molecule type" value="Genomic_DNA"/>
</dbReference>
<evidence type="ECO:0000313" key="2">
    <source>
        <dbReference type="Proteomes" id="UP000807115"/>
    </source>
</evidence>
<accession>A0A921UPS6</accession>
<name>A0A921UPS6_SORBI</name>
<comment type="caution">
    <text evidence="1">The sequence shown here is derived from an EMBL/GenBank/DDBJ whole genome shotgun (WGS) entry which is preliminary data.</text>
</comment>
<protein>
    <submittedName>
        <fullName evidence="1">Uncharacterized protein</fullName>
    </submittedName>
</protein>
<dbReference type="AlphaFoldDB" id="A0A921UPS6"/>
<sequence length="169" mass="18404">MAIVGTSRALPGSRRSPHIDTEMASEVWVLACRGCRSIAHSGHQTSLLNVKMPAYLPNWSSQPLPYASPAPPLPYCIAAVTSLRLSSLTVENKIGEENPPKILTATGSAANECLNPRKYSTPDNLFLSSLKEKNTTDILVVYRCGLQQLHTKKNPTQHLSRQKVTAAGR</sequence>
<reference evidence="1" key="1">
    <citation type="journal article" date="2019" name="BMC Genomics">
        <title>A new reference genome for Sorghum bicolor reveals high levels of sequence similarity between sweet and grain genotypes: implications for the genetics of sugar metabolism.</title>
        <authorList>
            <person name="Cooper E.A."/>
            <person name="Brenton Z.W."/>
            <person name="Flinn B.S."/>
            <person name="Jenkins J."/>
            <person name="Shu S."/>
            <person name="Flowers D."/>
            <person name="Luo F."/>
            <person name="Wang Y."/>
            <person name="Xia P."/>
            <person name="Barry K."/>
            <person name="Daum C."/>
            <person name="Lipzen A."/>
            <person name="Yoshinaga Y."/>
            <person name="Schmutz J."/>
            <person name="Saski C."/>
            <person name="Vermerris W."/>
            <person name="Kresovich S."/>
        </authorList>
    </citation>
    <scope>NUCLEOTIDE SEQUENCE</scope>
</reference>
<proteinExistence type="predicted"/>
<organism evidence="1 2">
    <name type="scientific">Sorghum bicolor</name>
    <name type="common">Sorghum</name>
    <name type="synonym">Sorghum vulgare</name>
    <dbReference type="NCBI Taxonomy" id="4558"/>
    <lineage>
        <taxon>Eukaryota</taxon>
        <taxon>Viridiplantae</taxon>
        <taxon>Streptophyta</taxon>
        <taxon>Embryophyta</taxon>
        <taxon>Tracheophyta</taxon>
        <taxon>Spermatophyta</taxon>
        <taxon>Magnoliopsida</taxon>
        <taxon>Liliopsida</taxon>
        <taxon>Poales</taxon>
        <taxon>Poaceae</taxon>
        <taxon>PACMAD clade</taxon>
        <taxon>Panicoideae</taxon>
        <taxon>Andropogonodae</taxon>
        <taxon>Andropogoneae</taxon>
        <taxon>Sorghinae</taxon>
        <taxon>Sorghum</taxon>
    </lineage>
</organism>
<gene>
    <name evidence="1" type="ORF">BDA96_03G379800</name>
</gene>